<protein>
    <recommendedName>
        <fullName evidence="5">RING-type domain-containing protein</fullName>
    </recommendedName>
</protein>
<dbReference type="EMBL" id="LGRX02029966">
    <property type="protein sequence ID" value="KAK3246301.1"/>
    <property type="molecule type" value="Genomic_DNA"/>
</dbReference>
<keyword evidence="3" id="KW-0862">Zinc</keyword>
<dbReference type="InterPro" id="IPR001841">
    <property type="entry name" value="Znf_RING"/>
</dbReference>
<dbReference type="GO" id="GO:0016567">
    <property type="term" value="P:protein ubiquitination"/>
    <property type="evidence" value="ECO:0007669"/>
    <property type="project" value="TreeGrafter"/>
</dbReference>
<dbReference type="InterPro" id="IPR011016">
    <property type="entry name" value="Znf_RING-CH"/>
</dbReference>
<name>A0AAE0C0Q5_9CHLO</name>
<dbReference type="PROSITE" id="PS50089">
    <property type="entry name" value="ZF_RING_2"/>
    <property type="match status" value="1"/>
</dbReference>
<evidence type="ECO:0000259" key="5">
    <source>
        <dbReference type="PROSITE" id="PS50089"/>
    </source>
</evidence>
<evidence type="ECO:0000313" key="7">
    <source>
        <dbReference type="Proteomes" id="UP001190700"/>
    </source>
</evidence>
<dbReference type="PANTHER" id="PTHR45969">
    <property type="entry name" value="RING ZINC FINGER PROTEIN-RELATED"/>
    <property type="match status" value="1"/>
</dbReference>
<evidence type="ECO:0000256" key="3">
    <source>
        <dbReference type="ARBA" id="ARBA00022833"/>
    </source>
</evidence>
<dbReference type="GO" id="GO:0008270">
    <property type="term" value="F:zinc ion binding"/>
    <property type="evidence" value="ECO:0007669"/>
    <property type="project" value="UniProtKB-KW"/>
</dbReference>
<evidence type="ECO:0000256" key="1">
    <source>
        <dbReference type="ARBA" id="ARBA00022723"/>
    </source>
</evidence>
<dbReference type="Pfam" id="PF13639">
    <property type="entry name" value="zf-RING_2"/>
    <property type="match status" value="1"/>
</dbReference>
<dbReference type="Gene3D" id="3.30.40.10">
    <property type="entry name" value="Zinc/RING finger domain, C3HC4 (zinc finger)"/>
    <property type="match status" value="1"/>
</dbReference>
<dbReference type="Proteomes" id="UP001190700">
    <property type="component" value="Unassembled WGS sequence"/>
</dbReference>
<evidence type="ECO:0000313" key="6">
    <source>
        <dbReference type="EMBL" id="KAK3246301.1"/>
    </source>
</evidence>
<proteinExistence type="predicted"/>
<gene>
    <name evidence="6" type="ORF">CYMTET_44157</name>
</gene>
<dbReference type="SMART" id="SM00184">
    <property type="entry name" value="RING"/>
    <property type="match status" value="1"/>
</dbReference>
<accession>A0AAE0C0Q5</accession>
<dbReference type="CDD" id="cd16448">
    <property type="entry name" value="RING-H2"/>
    <property type="match status" value="1"/>
</dbReference>
<dbReference type="SMART" id="SM00744">
    <property type="entry name" value="RINGv"/>
    <property type="match status" value="1"/>
</dbReference>
<evidence type="ECO:0000256" key="2">
    <source>
        <dbReference type="ARBA" id="ARBA00022771"/>
    </source>
</evidence>
<dbReference type="GO" id="GO:0061630">
    <property type="term" value="F:ubiquitin protein ligase activity"/>
    <property type="evidence" value="ECO:0007669"/>
    <property type="project" value="TreeGrafter"/>
</dbReference>
<keyword evidence="7" id="KW-1185">Reference proteome</keyword>
<dbReference type="PANTHER" id="PTHR45969:SF69">
    <property type="entry name" value="FINGER DOMAIN PROTEIN, PUTATIVE (AFU_ORTHOLOGUE AFUA_3G12190)-RELATED"/>
    <property type="match status" value="1"/>
</dbReference>
<reference evidence="6 7" key="1">
    <citation type="journal article" date="2015" name="Genome Biol. Evol.">
        <title>Comparative Genomics of a Bacterivorous Green Alga Reveals Evolutionary Causalities and Consequences of Phago-Mixotrophic Mode of Nutrition.</title>
        <authorList>
            <person name="Burns J.A."/>
            <person name="Paasch A."/>
            <person name="Narechania A."/>
            <person name="Kim E."/>
        </authorList>
    </citation>
    <scope>NUCLEOTIDE SEQUENCE [LARGE SCALE GENOMIC DNA]</scope>
    <source>
        <strain evidence="6 7">PLY_AMNH</strain>
    </source>
</reference>
<dbReference type="InterPro" id="IPR013083">
    <property type="entry name" value="Znf_RING/FYVE/PHD"/>
</dbReference>
<keyword evidence="2 4" id="KW-0863">Zinc-finger</keyword>
<organism evidence="6 7">
    <name type="scientific">Cymbomonas tetramitiformis</name>
    <dbReference type="NCBI Taxonomy" id="36881"/>
    <lineage>
        <taxon>Eukaryota</taxon>
        <taxon>Viridiplantae</taxon>
        <taxon>Chlorophyta</taxon>
        <taxon>Pyramimonadophyceae</taxon>
        <taxon>Pyramimonadales</taxon>
        <taxon>Pyramimonadaceae</taxon>
        <taxon>Cymbomonas</taxon>
    </lineage>
</organism>
<keyword evidence="1" id="KW-0479">Metal-binding</keyword>
<evidence type="ECO:0000256" key="4">
    <source>
        <dbReference type="PROSITE-ProRule" id="PRU00175"/>
    </source>
</evidence>
<comment type="caution">
    <text evidence="6">The sequence shown here is derived from an EMBL/GenBank/DDBJ whole genome shotgun (WGS) entry which is preliminary data.</text>
</comment>
<dbReference type="AlphaFoldDB" id="A0AAE0C0Q5"/>
<dbReference type="SUPFAM" id="SSF57850">
    <property type="entry name" value="RING/U-box"/>
    <property type="match status" value="1"/>
</dbReference>
<feature type="domain" description="RING-type" evidence="5">
    <location>
        <begin position="103"/>
        <end position="146"/>
    </location>
</feature>
<sequence length="207" mass="22977">MEASTSSGSVGPPQGEEGELSADFLKHGEEAQMGFRMQEAAKFYEEAFESSKSCSSNTFQSKTLVALANLWEGTLRNTEKAAEYRVALAEVLQSRGVTKFDECSICLEGASVNDPVWVLPCCHFFHKECLQTYFKTGKTEECPECRTCCNELGSPLGRWSEPVKTGEYETAEYNSQYEYKISEYTPSSGYQPLEYPPGEGLESAVKV</sequence>